<dbReference type="SUPFAM" id="SSF46689">
    <property type="entry name" value="Homeodomain-like"/>
    <property type="match status" value="1"/>
</dbReference>
<dbReference type="GO" id="GO:0000182">
    <property type="term" value="F:rDNA binding"/>
    <property type="evidence" value="ECO:0007669"/>
    <property type="project" value="TreeGrafter"/>
</dbReference>
<feature type="region of interest" description="Disordered" evidence="1">
    <location>
        <begin position="293"/>
        <end position="316"/>
    </location>
</feature>
<dbReference type="KEGG" id="slb:AWJ20_4771"/>
<name>A0A167EA25_9ASCO</name>
<dbReference type="InterPro" id="IPR001005">
    <property type="entry name" value="SANT/Myb"/>
</dbReference>
<dbReference type="GO" id="GO:0006361">
    <property type="term" value="P:transcription initiation at RNA polymerase I promoter"/>
    <property type="evidence" value="ECO:0007669"/>
    <property type="project" value="TreeGrafter"/>
</dbReference>
<dbReference type="GO" id="GO:0001181">
    <property type="term" value="F:RNA polymerase I general transcription initiation factor activity"/>
    <property type="evidence" value="ECO:0007669"/>
    <property type="project" value="TreeGrafter"/>
</dbReference>
<dbReference type="SMART" id="SM00717">
    <property type="entry name" value="SANT"/>
    <property type="match status" value="1"/>
</dbReference>
<keyword evidence="4" id="KW-1185">Reference proteome</keyword>
<dbReference type="InterPro" id="IPR039601">
    <property type="entry name" value="Rrn5"/>
</dbReference>
<feature type="compositionally biased region" description="Low complexity" evidence="1">
    <location>
        <begin position="259"/>
        <end position="274"/>
    </location>
</feature>
<feature type="region of interest" description="Disordered" evidence="1">
    <location>
        <begin position="564"/>
        <end position="583"/>
    </location>
</feature>
<evidence type="ECO:0000313" key="4">
    <source>
        <dbReference type="Proteomes" id="UP000189580"/>
    </source>
</evidence>
<evidence type="ECO:0000256" key="1">
    <source>
        <dbReference type="SAM" id="MobiDB-lite"/>
    </source>
</evidence>
<reference evidence="3 4" key="1">
    <citation type="submission" date="2016-02" db="EMBL/GenBank/DDBJ databases">
        <title>Complete genome sequence and transcriptome regulation of the pentose utilising yeast Sugiyamaella lignohabitans.</title>
        <authorList>
            <person name="Bellasio M."/>
            <person name="Peymann A."/>
            <person name="Valli M."/>
            <person name="Sipitzky M."/>
            <person name="Graf A."/>
            <person name="Sauer M."/>
            <person name="Marx H."/>
            <person name="Mattanovich D."/>
        </authorList>
    </citation>
    <scope>NUCLEOTIDE SEQUENCE [LARGE SCALE GENOMIC DNA]</scope>
    <source>
        <strain evidence="3 4">CBS 10342</strain>
    </source>
</reference>
<dbReference type="GO" id="GO:0042790">
    <property type="term" value="P:nucleolar large rRNA transcription by RNA polymerase I"/>
    <property type="evidence" value="ECO:0007669"/>
    <property type="project" value="InterPro"/>
</dbReference>
<dbReference type="Proteomes" id="UP000189580">
    <property type="component" value="Chromosome d"/>
</dbReference>
<dbReference type="Gene3D" id="1.20.58.1880">
    <property type="match status" value="1"/>
</dbReference>
<dbReference type="OrthoDB" id="4094957at2759"/>
<accession>A0A167EA25</accession>
<feature type="compositionally biased region" description="Polar residues" evidence="1">
    <location>
        <begin position="572"/>
        <end position="582"/>
    </location>
</feature>
<protein>
    <submittedName>
        <fullName evidence="3">RNA polymerase I upstream activation factor complex subunit Rrn5</fullName>
    </submittedName>
</protein>
<organism evidence="3 4">
    <name type="scientific">Sugiyamaella lignohabitans</name>
    <dbReference type="NCBI Taxonomy" id="796027"/>
    <lineage>
        <taxon>Eukaryota</taxon>
        <taxon>Fungi</taxon>
        <taxon>Dikarya</taxon>
        <taxon>Ascomycota</taxon>
        <taxon>Saccharomycotina</taxon>
        <taxon>Dipodascomycetes</taxon>
        <taxon>Dipodascales</taxon>
        <taxon>Trichomonascaceae</taxon>
        <taxon>Sugiyamaella</taxon>
    </lineage>
</organism>
<dbReference type="RefSeq" id="XP_018736301.1">
    <property type="nucleotide sequence ID" value="XM_018881865.1"/>
</dbReference>
<dbReference type="GeneID" id="30036939"/>
<dbReference type="InterPro" id="IPR009057">
    <property type="entry name" value="Homeodomain-like_sf"/>
</dbReference>
<feature type="domain" description="Myb-like" evidence="2">
    <location>
        <begin position="151"/>
        <end position="200"/>
    </location>
</feature>
<dbReference type="PANTHER" id="PTHR28079">
    <property type="entry name" value="RNA POLYMERASE I-SPECIFIC TRANSCRIPTION INITIATION FACTOR RRN5"/>
    <property type="match status" value="1"/>
</dbReference>
<sequence>MPPKRKSLPDISNEGPSQKKLFLQADYRIKYGKPQLEKYVAQFNKEVVEFLTGIDTSDSGEQVDFVSEKDNDAGTEEPLVDDVSERTEPAINGSEAVTSKSEVVTNILEVDSDSEHSTNGVLNRVDECSSSEDSIGIDETDLEPSEDDYRCGTIWSEEEKERFFTALGRKSCHDMAAISRAVGTKTLIECEAYYNLLKSCYEYLKRRKPLLSKTLQREIFVSYEDLPYSYEMTESWDSVENKYANAVIDAIADMEVEKQNQQQETTNDQNGTTEHTNSEPLLLKLDTDTSSQHPIDTTLINGSSHEHPNTGTLQGVGSEISVSNVASSDYKVSATRTATTVATNVVPRKTLFAKRSGMCAKASSQLLNIPEAVKFANMFFRQSQKNLGHMYHHGGRGQKKSHFYLEDISQEAVDYLENIIKSQTRLILGRYIWSAEDYDPSDEEHRNKAFYENLVHAMGYITRVNKHLQERYPRATFWKAISDFNGVEIDTYNTPPLQKNPADEYRFHFGVEPKHQNRFPFGLKQQFQPYEHLAYSQPTIDVEDSYSPQQRRFFQQVLEAAQEVAQRRPEDSTSPSDIVKSSNTDDDIDRYLDLVEIDISRHEEKRLLVWFNGAEAT</sequence>
<feature type="region of interest" description="Disordered" evidence="1">
    <location>
        <begin position="257"/>
        <end position="276"/>
    </location>
</feature>
<dbReference type="EMBL" id="CP014502">
    <property type="protein sequence ID" value="ANB13824.1"/>
    <property type="molecule type" value="Genomic_DNA"/>
</dbReference>
<dbReference type="GO" id="GO:0000500">
    <property type="term" value="C:RNA polymerase I upstream activating factor complex"/>
    <property type="evidence" value="ECO:0007669"/>
    <property type="project" value="InterPro"/>
</dbReference>
<dbReference type="CDD" id="cd00167">
    <property type="entry name" value="SANT"/>
    <property type="match status" value="1"/>
</dbReference>
<evidence type="ECO:0000259" key="2">
    <source>
        <dbReference type="SMART" id="SM00717"/>
    </source>
</evidence>
<gene>
    <name evidence="3" type="primary">rrn5</name>
    <name evidence="3" type="ORF">AWJ20_4771</name>
</gene>
<evidence type="ECO:0000313" key="3">
    <source>
        <dbReference type="EMBL" id="ANB13824.1"/>
    </source>
</evidence>
<proteinExistence type="predicted"/>
<dbReference type="PANTHER" id="PTHR28079:SF1">
    <property type="entry name" value="RNA POLYMERASE I-SPECIFIC TRANSCRIPTION INITIATION FACTOR RRN5"/>
    <property type="match status" value="1"/>
</dbReference>
<dbReference type="AlphaFoldDB" id="A0A167EA25"/>